<sequence length="108" mass="12194">MKCFRCDDSLECVQSRKSHRAQQQNGVAVCSAAGVEIVDCDQHRRLRLCDMVFSPTGLPPKGSFSAIALSGVVLPARSQRQVRRFGRRQTMPVFRQRALRCWTLTSLK</sequence>
<evidence type="ECO:0000313" key="1">
    <source>
        <dbReference type="EMBL" id="APO71515.1"/>
    </source>
</evidence>
<protein>
    <submittedName>
        <fullName evidence="1">Uncharacterized protein</fullName>
    </submittedName>
</protein>
<gene>
    <name evidence="1" type="ORF">IE4872_PD00986</name>
</gene>
<proteinExistence type="predicted"/>
<accession>A0A1L5NUD2</accession>
<name>A0A1L5NUD2_9HYPH</name>
<dbReference type="EMBL" id="CP017105">
    <property type="protein sequence ID" value="APO71515.1"/>
    <property type="molecule type" value="Genomic_DNA"/>
</dbReference>
<keyword evidence="1" id="KW-0614">Plasmid</keyword>
<geneLocation type="plasmid" evidence="2">
    <name>prgalie4872d</name>
</geneLocation>
<organism evidence="1 2">
    <name type="scientific">Rhizobium gallicum</name>
    <dbReference type="NCBI Taxonomy" id="56730"/>
    <lineage>
        <taxon>Bacteria</taxon>
        <taxon>Pseudomonadati</taxon>
        <taxon>Pseudomonadota</taxon>
        <taxon>Alphaproteobacteria</taxon>
        <taxon>Hyphomicrobiales</taxon>
        <taxon>Rhizobiaceae</taxon>
        <taxon>Rhizobium/Agrobacterium group</taxon>
        <taxon>Rhizobium</taxon>
    </lineage>
</organism>
<evidence type="ECO:0000313" key="2">
    <source>
        <dbReference type="Proteomes" id="UP000184749"/>
    </source>
</evidence>
<reference evidence="1 2" key="1">
    <citation type="submission" date="2016-09" db="EMBL/GenBank/DDBJ databases">
        <title>The complete genome sequences of Rhizobium gallicum, symbiovars gallicum and phaseoli, symbionts associated to common bean (Phaseolus vulgaris).</title>
        <authorList>
            <person name="Bustos P."/>
            <person name="Santamaria R.I."/>
            <person name="Perez-Carrascal O.M."/>
            <person name="Juarez S."/>
            <person name="Lozano L."/>
            <person name="Martinez-Flores I."/>
            <person name="Martinez-Romero E."/>
            <person name="Cevallos M."/>
            <person name="Romero D."/>
            <person name="Davila G."/>
            <person name="Gonzalez V."/>
        </authorList>
    </citation>
    <scope>NUCLEOTIDE SEQUENCE [LARGE SCALE GENOMIC DNA]</scope>
    <source>
        <strain evidence="1 2">IE4872</strain>
        <plasmid evidence="2">prgalie4872d</plasmid>
    </source>
</reference>
<dbReference type="Proteomes" id="UP000184749">
    <property type="component" value="Plasmid pRgalIE4872d"/>
</dbReference>
<dbReference type="AlphaFoldDB" id="A0A1L5NUD2"/>